<dbReference type="EMBL" id="CASHTH010003317">
    <property type="protein sequence ID" value="CAI8043321.1"/>
    <property type="molecule type" value="Genomic_DNA"/>
</dbReference>
<feature type="non-terminal residue" evidence="1">
    <location>
        <position position="294"/>
    </location>
</feature>
<proteinExistence type="predicted"/>
<gene>
    <name evidence="1" type="ORF">GBAR_LOCUS24044</name>
</gene>
<dbReference type="Proteomes" id="UP001174909">
    <property type="component" value="Unassembled WGS sequence"/>
</dbReference>
<keyword evidence="2" id="KW-1185">Reference proteome</keyword>
<organism evidence="1 2">
    <name type="scientific">Geodia barretti</name>
    <name type="common">Barrett's horny sponge</name>
    <dbReference type="NCBI Taxonomy" id="519541"/>
    <lineage>
        <taxon>Eukaryota</taxon>
        <taxon>Metazoa</taxon>
        <taxon>Porifera</taxon>
        <taxon>Demospongiae</taxon>
        <taxon>Heteroscleromorpha</taxon>
        <taxon>Tetractinellida</taxon>
        <taxon>Astrophorina</taxon>
        <taxon>Geodiidae</taxon>
        <taxon>Geodia</taxon>
    </lineage>
</organism>
<dbReference type="AlphaFoldDB" id="A0AA35T9J4"/>
<reference evidence="1" key="1">
    <citation type="submission" date="2023-03" db="EMBL/GenBank/DDBJ databases">
        <authorList>
            <person name="Steffen K."/>
            <person name="Cardenas P."/>
        </authorList>
    </citation>
    <scope>NUCLEOTIDE SEQUENCE</scope>
</reference>
<comment type="caution">
    <text evidence="1">The sequence shown here is derived from an EMBL/GenBank/DDBJ whole genome shotgun (WGS) entry which is preliminary data.</text>
</comment>
<evidence type="ECO:0000313" key="2">
    <source>
        <dbReference type="Proteomes" id="UP001174909"/>
    </source>
</evidence>
<accession>A0AA35T9J4</accession>
<name>A0AA35T9J4_GEOBA</name>
<sequence length="294" mass="31823">MLLSLAVVKTRLTLFKQGTLLRCKAESQKVIVKRYTAAQSSKAMFRHLLLAGLLLSLVPCSLQDSFDQDVSDALDEILEMMETLGNEYSHQDKQLNKIHATFKLLEYGYNSLRLQLSGAECSASELLTLSSSSAGSLDDHVDSLESALDDIESCVETAESVLEEIKGPIHPCGDGVWERVVKEDYCLVGGNTCPGDWVPVMDSGRQFCGGMSVSSSATMPFCDSATFQVGREYSKVCGKIVGYGYGSNEAVAINNMDDVEAVYVDGLSLTRGMAGSRTHVWTFAIGIAENAAIN</sequence>
<protein>
    <submittedName>
        <fullName evidence="1">Uncharacterized protein</fullName>
    </submittedName>
</protein>
<evidence type="ECO:0000313" key="1">
    <source>
        <dbReference type="EMBL" id="CAI8043321.1"/>
    </source>
</evidence>